<name>A0A7C3GTS4_9BACT</name>
<reference evidence="1" key="1">
    <citation type="journal article" date="2020" name="mSystems">
        <title>Genome- and Community-Level Interaction Insights into Carbon Utilization and Element Cycling Functions of Hydrothermarchaeota in Hydrothermal Sediment.</title>
        <authorList>
            <person name="Zhou Z."/>
            <person name="Liu Y."/>
            <person name="Xu W."/>
            <person name="Pan J."/>
            <person name="Luo Z.H."/>
            <person name="Li M."/>
        </authorList>
    </citation>
    <scope>NUCLEOTIDE SEQUENCE [LARGE SCALE GENOMIC DNA]</scope>
    <source>
        <strain evidence="1">HyVt-483</strain>
    </source>
</reference>
<accession>A0A7C3GTS4</accession>
<protein>
    <recommendedName>
        <fullName evidence="2">Lipopolysaccharide core heptose(I) kinase RfaP</fullName>
    </recommendedName>
</protein>
<proteinExistence type="predicted"/>
<dbReference type="SUPFAM" id="SSF56112">
    <property type="entry name" value="Protein kinase-like (PK-like)"/>
    <property type="match status" value="1"/>
</dbReference>
<comment type="caution">
    <text evidence="1">The sequence shown here is derived from an EMBL/GenBank/DDBJ whole genome shotgun (WGS) entry which is preliminary data.</text>
</comment>
<evidence type="ECO:0000313" key="1">
    <source>
        <dbReference type="EMBL" id="HFC97563.1"/>
    </source>
</evidence>
<gene>
    <name evidence="1" type="ORF">ENJ40_03765</name>
</gene>
<dbReference type="Proteomes" id="UP000886043">
    <property type="component" value="Unassembled WGS sequence"/>
</dbReference>
<evidence type="ECO:0008006" key="2">
    <source>
        <dbReference type="Google" id="ProtNLM"/>
    </source>
</evidence>
<dbReference type="AlphaFoldDB" id="A0A7C3GTS4"/>
<dbReference type="EMBL" id="DRMH01000044">
    <property type="protein sequence ID" value="HFC97563.1"/>
    <property type="molecule type" value="Genomic_DNA"/>
</dbReference>
<organism evidence="1">
    <name type="scientific">Thermosulfurimonas dismutans</name>
    <dbReference type="NCBI Taxonomy" id="999894"/>
    <lineage>
        <taxon>Bacteria</taxon>
        <taxon>Pseudomonadati</taxon>
        <taxon>Thermodesulfobacteriota</taxon>
        <taxon>Thermodesulfobacteria</taxon>
        <taxon>Thermodesulfobacteriales</taxon>
        <taxon>Thermodesulfobacteriaceae</taxon>
        <taxon>Thermosulfurimonas</taxon>
    </lineage>
</organism>
<dbReference type="InterPro" id="IPR011009">
    <property type="entry name" value="Kinase-like_dom_sf"/>
</dbReference>
<sequence>MGGYRGAQTLREGTFAVKTLEILPSWRSLLKRAGLSTFEALWRVEGLPFKRKPDREILLLEVSGRKLFLKRYFRFGLWEFRCGAESEWWAARELLREGFSVPEPVAFGIERNLRPKRALSLFCEARGRRLEDLFREDPESFRGVLPVLINTAARFHALGFSHQDFYLCHLFWDGERLTLIDLQRVRRARKPRARWIIKDLAELFYSARNVLGEGAEEFEALFLEGYFREHPWLNTPSVLNKLEKKIRRIAAHDAKLKARAG</sequence>
<dbReference type="Pfam" id="PF06293">
    <property type="entry name" value="Kdo"/>
    <property type="match status" value="1"/>
</dbReference>